<comment type="caution">
    <text evidence="1">The sequence shown here is derived from an EMBL/GenBank/DDBJ whole genome shotgun (WGS) entry which is preliminary data.</text>
</comment>
<dbReference type="SUPFAM" id="SSF46785">
    <property type="entry name" value="Winged helix' DNA-binding domain"/>
    <property type="match status" value="1"/>
</dbReference>
<evidence type="ECO:0000313" key="1">
    <source>
        <dbReference type="EMBL" id="MBB5064483.1"/>
    </source>
</evidence>
<organism evidence="1 2">
    <name type="scientific">Granulicella mallensis</name>
    <dbReference type="NCBI Taxonomy" id="940614"/>
    <lineage>
        <taxon>Bacteria</taxon>
        <taxon>Pseudomonadati</taxon>
        <taxon>Acidobacteriota</taxon>
        <taxon>Terriglobia</taxon>
        <taxon>Terriglobales</taxon>
        <taxon>Acidobacteriaceae</taxon>
        <taxon>Granulicella</taxon>
    </lineage>
</organism>
<dbReference type="EMBL" id="JACHIO010000011">
    <property type="protein sequence ID" value="MBB5064483.1"/>
    <property type="molecule type" value="Genomic_DNA"/>
</dbReference>
<dbReference type="AlphaFoldDB" id="A0A7W7ZRJ7"/>
<dbReference type="InterPro" id="IPR036388">
    <property type="entry name" value="WH-like_DNA-bd_sf"/>
</dbReference>
<protein>
    <recommendedName>
        <fullName evidence="3">HTH iclR-type domain-containing protein</fullName>
    </recommendedName>
</protein>
<proteinExistence type="predicted"/>
<dbReference type="InterPro" id="IPR036390">
    <property type="entry name" value="WH_DNA-bd_sf"/>
</dbReference>
<dbReference type="Gene3D" id="1.10.10.10">
    <property type="entry name" value="Winged helix-like DNA-binding domain superfamily/Winged helix DNA-binding domain"/>
    <property type="match status" value="1"/>
</dbReference>
<accession>A0A7W7ZRJ7</accession>
<reference evidence="1 2" key="1">
    <citation type="submission" date="2020-08" db="EMBL/GenBank/DDBJ databases">
        <title>Genomic Encyclopedia of Type Strains, Phase IV (KMG-V): Genome sequencing to study the core and pangenomes of soil and plant-associated prokaryotes.</title>
        <authorList>
            <person name="Whitman W."/>
        </authorList>
    </citation>
    <scope>NUCLEOTIDE SEQUENCE [LARGE SCALE GENOMIC DNA]</scope>
    <source>
        <strain evidence="1 2">X5P3</strain>
    </source>
</reference>
<name>A0A7W7ZRJ7_9BACT</name>
<dbReference type="RefSeq" id="WP_184256414.1">
    <property type="nucleotide sequence ID" value="NZ_JACHIO010000011.1"/>
</dbReference>
<dbReference type="Proteomes" id="UP000584867">
    <property type="component" value="Unassembled WGS sequence"/>
</dbReference>
<evidence type="ECO:0008006" key="3">
    <source>
        <dbReference type="Google" id="ProtNLM"/>
    </source>
</evidence>
<sequence length="120" mass="13596">MPVPKPEEVEELLSDLKDAHRKLAELESRWESFFTHPEGNVVFVPVQNLKPRIIEFLEKRPDLGFNLASIATALDANENSVGPYLSDLAKEGKIERRERGLYGALRPKHSDGITDEDIPF</sequence>
<gene>
    <name evidence="1" type="ORF">HDF15_002841</name>
</gene>
<evidence type="ECO:0000313" key="2">
    <source>
        <dbReference type="Proteomes" id="UP000584867"/>
    </source>
</evidence>